<dbReference type="PANTHER" id="PTHR30629:SF2">
    <property type="entry name" value="PROPHAGE INTEGRASE INTS-RELATED"/>
    <property type="match status" value="1"/>
</dbReference>
<dbReference type="Gene3D" id="1.10.150.130">
    <property type="match status" value="1"/>
</dbReference>
<dbReference type="GO" id="GO:0006310">
    <property type="term" value="P:DNA recombination"/>
    <property type="evidence" value="ECO:0007669"/>
    <property type="project" value="UniProtKB-KW"/>
</dbReference>
<comment type="similarity">
    <text evidence="1">Belongs to the 'phage' integrase family.</text>
</comment>
<dbReference type="InterPro" id="IPR002104">
    <property type="entry name" value="Integrase_catalytic"/>
</dbReference>
<reference evidence="7" key="1">
    <citation type="submission" date="2019-01" db="EMBL/GenBank/DDBJ databases">
        <title>Sphingorhabdus lacus sp.nov., isolated from an oligotrophic freshwater lake.</title>
        <authorList>
            <person name="Park M."/>
        </authorList>
    </citation>
    <scope>NUCLEOTIDE SEQUENCE [LARGE SCALE GENOMIC DNA]</scope>
    <source>
        <strain evidence="7">IMCC1753</strain>
    </source>
</reference>
<dbReference type="RefSeq" id="WP_158900371.1">
    <property type="nucleotide sequence ID" value="NZ_CP035733.1"/>
</dbReference>
<dbReference type="PANTHER" id="PTHR30629">
    <property type="entry name" value="PROPHAGE INTEGRASE"/>
    <property type="match status" value="1"/>
</dbReference>
<keyword evidence="4" id="KW-0233">DNA recombination</keyword>
<sequence>MSGQRQDLEFQKRLKIGLTDAKIKGLAKPLHGQVEYADQTVPGLRLRVGASGAKTFILRKRVGGQSRNITIGRFGPRCGLVDARRKARQMINDIEAGSDPSKETKKSRQVAALTVRNMLPDYLAFKAGRRRIDETERIFNRNILPEIGDRLADSVTRGDVTRLVDKVARKAPVQARNVCAQLSAFYTWALPRLDRLDSNPCRDAGRPPAPKARDRVLSDRELAVLWDALGNEHEPWTSAIRLLILTGQRRNEVYCAEWVEFDTKQRIWTIPAARAKNGKTHIVPLSDFALNIIEKLERTGTSSKLFPAKSSPHNGASGFSKVQARLRSAVEKKLGNVDEWRLHDLRRTVATGLQRIGVRLEVTEAVLNHVSGSQAGIVGVYQRYSFSSEKRSALDAWADEVQRILQSERH</sequence>
<keyword evidence="7" id="KW-1185">Reference proteome</keyword>
<evidence type="ECO:0000313" key="7">
    <source>
        <dbReference type="Proteomes" id="UP000428803"/>
    </source>
</evidence>
<dbReference type="Pfam" id="PF00589">
    <property type="entry name" value="Phage_integrase"/>
    <property type="match status" value="1"/>
</dbReference>
<name>A0A6I6L4Y3_9SPHN</name>
<dbReference type="EMBL" id="CP035733">
    <property type="protein sequence ID" value="QGY80799.1"/>
    <property type="molecule type" value="Genomic_DNA"/>
</dbReference>
<dbReference type="KEGG" id="slaa:EUU25_09315"/>
<accession>A0A6I6L4Y3</accession>
<dbReference type="InterPro" id="IPR010998">
    <property type="entry name" value="Integrase_recombinase_N"/>
</dbReference>
<dbReference type="InterPro" id="IPR011010">
    <property type="entry name" value="DNA_brk_join_enz"/>
</dbReference>
<dbReference type="InterPro" id="IPR038488">
    <property type="entry name" value="Integrase_DNA-bd_sf"/>
</dbReference>
<evidence type="ECO:0000256" key="2">
    <source>
        <dbReference type="ARBA" id="ARBA00022908"/>
    </source>
</evidence>
<proteinExistence type="inferred from homology"/>
<evidence type="ECO:0000256" key="3">
    <source>
        <dbReference type="ARBA" id="ARBA00023125"/>
    </source>
</evidence>
<dbReference type="Proteomes" id="UP000428803">
    <property type="component" value="Chromosome"/>
</dbReference>
<dbReference type="CDD" id="cd00801">
    <property type="entry name" value="INT_P4_C"/>
    <property type="match status" value="1"/>
</dbReference>
<dbReference type="OrthoDB" id="7615137at2"/>
<evidence type="ECO:0000256" key="1">
    <source>
        <dbReference type="ARBA" id="ARBA00008857"/>
    </source>
</evidence>
<evidence type="ECO:0000313" key="6">
    <source>
        <dbReference type="EMBL" id="QGY80799.1"/>
    </source>
</evidence>
<dbReference type="InterPro" id="IPR025166">
    <property type="entry name" value="Integrase_DNA_bind_dom"/>
</dbReference>
<organism evidence="6 7">
    <name type="scientific">Sphingorhabdus lacus</name>
    <dbReference type="NCBI Taxonomy" id="392610"/>
    <lineage>
        <taxon>Bacteria</taxon>
        <taxon>Pseudomonadati</taxon>
        <taxon>Pseudomonadota</taxon>
        <taxon>Alphaproteobacteria</taxon>
        <taxon>Sphingomonadales</taxon>
        <taxon>Sphingomonadaceae</taxon>
        <taxon>Sphingorhabdus</taxon>
    </lineage>
</organism>
<keyword evidence="3" id="KW-0238">DNA-binding</keyword>
<dbReference type="SUPFAM" id="SSF56349">
    <property type="entry name" value="DNA breaking-rejoining enzymes"/>
    <property type="match status" value="1"/>
</dbReference>
<dbReference type="PROSITE" id="PS51898">
    <property type="entry name" value="TYR_RECOMBINASE"/>
    <property type="match status" value="1"/>
</dbReference>
<dbReference type="InterPro" id="IPR050808">
    <property type="entry name" value="Phage_Integrase"/>
</dbReference>
<evidence type="ECO:0000256" key="4">
    <source>
        <dbReference type="ARBA" id="ARBA00023172"/>
    </source>
</evidence>
<evidence type="ECO:0000259" key="5">
    <source>
        <dbReference type="PROSITE" id="PS51898"/>
    </source>
</evidence>
<dbReference type="AlphaFoldDB" id="A0A6I6L4Y3"/>
<keyword evidence="2" id="KW-0229">DNA integration</keyword>
<dbReference type="Gene3D" id="3.30.160.390">
    <property type="entry name" value="Integrase, DNA-binding domain"/>
    <property type="match status" value="1"/>
</dbReference>
<gene>
    <name evidence="6" type="ORF">EUU25_09315</name>
</gene>
<dbReference type="Gene3D" id="1.10.443.10">
    <property type="entry name" value="Intergrase catalytic core"/>
    <property type="match status" value="1"/>
</dbReference>
<dbReference type="GO" id="GO:0015074">
    <property type="term" value="P:DNA integration"/>
    <property type="evidence" value="ECO:0007669"/>
    <property type="project" value="UniProtKB-KW"/>
</dbReference>
<protein>
    <submittedName>
        <fullName evidence="6">Site-specific integrase</fullName>
    </submittedName>
</protein>
<dbReference type="GO" id="GO:0003677">
    <property type="term" value="F:DNA binding"/>
    <property type="evidence" value="ECO:0007669"/>
    <property type="project" value="UniProtKB-KW"/>
</dbReference>
<dbReference type="InterPro" id="IPR013762">
    <property type="entry name" value="Integrase-like_cat_sf"/>
</dbReference>
<dbReference type="Pfam" id="PF13356">
    <property type="entry name" value="Arm-DNA-bind_3"/>
    <property type="match status" value="1"/>
</dbReference>
<feature type="domain" description="Tyr recombinase" evidence="5">
    <location>
        <begin position="212"/>
        <end position="395"/>
    </location>
</feature>